<feature type="domain" description="Winged helix-turn-helix" evidence="1">
    <location>
        <begin position="2"/>
        <end position="67"/>
    </location>
</feature>
<gene>
    <name evidence="2" type="ORF">SAMN02745124_00177</name>
</gene>
<dbReference type="STRING" id="1121409.SAMN02745124_00177"/>
<dbReference type="Pfam" id="PF14090">
    <property type="entry name" value="HTH_39"/>
    <property type="match status" value="1"/>
</dbReference>
<sequence length="72" mass="8502">MTQREKILRHLQQFGSITPVEAIREYGIYRLAARISELAEEYLIEATLVKGVNRFGDQVRYSRYRLVSADRR</sequence>
<dbReference type="AlphaFoldDB" id="A0A1M5S5U4"/>
<dbReference type="RefSeq" id="WP_073372943.1">
    <property type="nucleotide sequence ID" value="NZ_FQXS01000001.1"/>
</dbReference>
<keyword evidence="3" id="KW-1185">Reference proteome</keyword>
<accession>A0A1M5S5U4</accession>
<dbReference type="InterPro" id="IPR055245">
    <property type="entry name" value="HTH_proteobacteria"/>
</dbReference>
<dbReference type="OrthoDB" id="8613885at2"/>
<name>A0A1M5S5U4_9BACT</name>
<dbReference type="EMBL" id="FQXS01000001">
    <property type="protein sequence ID" value="SHH33859.1"/>
    <property type="molecule type" value="Genomic_DNA"/>
</dbReference>
<evidence type="ECO:0000313" key="3">
    <source>
        <dbReference type="Proteomes" id="UP000184139"/>
    </source>
</evidence>
<reference evidence="2 3" key="1">
    <citation type="submission" date="2016-11" db="EMBL/GenBank/DDBJ databases">
        <authorList>
            <person name="Jaros S."/>
            <person name="Januszkiewicz K."/>
            <person name="Wedrychowicz H."/>
        </authorList>
    </citation>
    <scope>NUCLEOTIDE SEQUENCE [LARGE SCALE GENOMIC DNA]</scope>
    <source>
        <strain evidence="2 3">DSM 9705</strain>
    </source>
</reference>
<evidence type="ECO:0000313" key="2">
    <source>
        <dbReference type="EMBL" id="SHH33859.1"/>
    </source>
</evidence>
<protein>
    <submittedName>
        <fullName evidence="2">Helix-turn-helix domain-containing protein</fullName>
    </submittedName>
</protein>
<organism evidence="2 3">
    <name type="scientific">Desulfofustis glycolicus DSM 9705</name>
    <dbReference type="NCBI Taxonomy" id="1121409"/>
    <lineage>
        <taxon>Bacteria</taxon>
        <taxon>Pseudomonadati</taxon>
        <taxon>Thermodesulfobacteriota</taxon>
        <taxon>Desulfobulbia</taxon>
        <taxon>Desulfobulbales</taxon>
        <taxon>Desulfocapsaceae</taxon>
        <taxon>Desulfofustis</taxon>
    </lineage>
</organism>
<evidence type="ECO:0000259" key="1">
    <source>
        <dbReference type="Pfam" id="PF14090"/>
    </source>
</evidence>
<dbReference type="Proteomes" id="UP000184139">
    <property type="component" value="Unassembled WGS sequence"/>
</dbReference>
<proteinExistence type="predicted"/>